<dbReference type="GO" id="GO:0071111">
    <property type="term" value="F:cyclic-guanylate-specific phosphodiesterase activity"/>
    <property type="evidence" value="ECO:0007669"/>
    <property type="project" value="InterPro"/>
</dbReference>
<dbReference type="InterPro" id="IPR050706">
    <property type="entry name" value="Cyclic-di-GMP_PDE-like"/>
</dbReference>
<evidence type="ECO:0000313" key="3">
    <source>
        <dbReference type="Proteomes" id="UP000274762"/>
    </source>
</evidence>
<dbReference type="PANTHER" id="PTHR33121">
    <property type="entry name" value="CYCLIC DI-GMP PHOSPHODIESTERASE PDEF"/>
    <property type="match status" value="1"/>
</dbReference>
<dbReference type="Pfam" id="PF10069">
    <property type="entry name" value="DICT"/>
    <property type="match status" value="1"/>
</dbReference>
<gene>
    <name evidence="2" type="ORF">DFJ75_3675</name>
</gene>
<dbReference type="InterPro" id="IPR035919">
    <property type="entry name" value="EAL_sf"/>
</dbReference>
<dbReference type="AlphaFoldDB" id="A0A495K694"/>
<accession>A0A495K694</accession>
<dbReference type="RefSeq" id="WP_084248001.1">
    <property type="nucleotide sequence ID" value="NZ_RBKV01000001.1"/>
</dbReference>
<dbReference type="SUPFAM" id="SSF141868">
    <property type="entry name" value="EAL domain-like"/>
    <property type="match status" value="1"/>
</dbReference>
<reference evidence="2 3" key="1">
    <citation type="submission" date="2018-10" db="EMBL/GenBank/DDBJ databases">
        <title>Sequencing the genomes of 1000 actinobacteria strains.</title>
        <authorList>
            <person name="Klenk H.-P."/>
        </authorList>
    </citation>
    <scope>NUCLEOTIDE SEQUENCE [LARGE SCALE GENOMIC DNA]</scope>
    <source>
        <strain evidence="2 3">DSM 44343</strain>
    </source>
</reference>
<dbReference type="PANTHER" id="PTHR33121:SF70">
    <property type="entry name" value="SIGNALING PROTEIN YKOW"/>
    <property type="match status" value="1"/>
</dbReference>
<dbReference type="EMBL" id="RBKV01000001">
    <property type="protein sequence ID" value="RKR96820.1"/>
    <property type="molecule type" value="Genomic_DNA"/>
</dbReference>
<dbReference type="SMART" id="SM00052">
    <property type="entry name" value="EAL"/>
    <property type="match status" value="1"/>
</dbReference>
<dbReference type="CDD" id="cd01948">
    <property type="entry name" value="EAL"/>
    <property type="match status" value="1"/>
</dbReference>
<dbReference type="OrthoDB" id="3278016at2"/>
<dbReference type="Proteomes" id="UP000274762">
    <property type="component" value="Unassembled WGS sequence"/>
</dbReference>
<dbReference type="Pfam" id="PF00563">
    <property type="entry name" value="EAL"/>
    <property type="match status" value="1"/>
</dbReference>
<dbReference type="Gene3D" id="3.20.20.450">
    <property type="entry name" value="EAL domain"/>
    <property type="match status" value="1"/>
</dbReference>
<dbReference type="InterPro" id="IPR019278">
    <property type="entry name" value="DICT_dom"/>
</dbReference>
<evidence type="ECO:0000313" key="2">
    <source>
        <dbReference type="EMBL" id="RKR96820.1"/>
    </source>
</evidence>
<comment type="caution">
    <text evidence="2">The sequence shown here is derived from an EMBL/GenBank/DDBJ whole genome shotgun (WGS) entry which is preliminary data.</text>
</comment>
<evidence type="ECO:0000259" key="1">
    <source>
        <dbReference type="PROSITE" id="PS50883"/>
    </source>
</evidence>
<dbReference type="PROSITE" id="PS50883">
    <property type="entry name" value="EAL"/>
    <property type="match status" value="1"/>
</dbReference>
<organism evidence="2 3">
    <name type="scientific">Williamsia marianensis</name>
    <dbReference type="NCBI Taxonomy" id="85044"/>
    <lineage>
        <taxon>Bacteria</taxon>
        <taxon>Bacillati</taxon>
        <taxon>Actinomycetota</taxon>
        <taxon>Actinomycetes</taxon>
        <taxon>Mycobacteriales</taxon>
        <taxon>Nocardiaceae</taxon>
        <taxon>Williamsia</taxon>
    </lineage>
</organism>
<name>A0A495K694_WILMA</name>
<proteinExistence type="predicted"/>
<protein>
    <submittedName>
        <fullName evidence="2">EAL domain-containing protein (Putative c-di-GMP-specific phosphodiesterase class I)</fullName>
    </submittedName>
</protein>
<sequence length="424" mass="45051">MMDRSEDSTSGIAAVPIVCLYQPIIDLRTGETTGYEALARWPSRPDLSPGEVFGSARDDGTLAALDRGAQQAALHGACEAGLPGAYTLFINVEADTSSSLSMTADVLAPEGDAGPGRVVIEITERALLVDPGRVLEIAEEARALGWGVALDDVGSNPDCLTMLNFVAPEIIKIDGPLTRTRRPTPVHTATLAAIAAYIEATPATELIAEGIETEADLEQALALGATHGQGWLFGRPAPLPDVFSAVSNRMLPLTDVRNAPLSPPSEALKTMSPRIGRKSLLITLSRHLEDMASTLRAPVTVLATFQDAESFGPVVAERFSALAATHPHAFVAAFGVDMPTHPVAGVVGVPLSADDNLVSEWTITVTGAHYFGALIARDLGDPPDDPDRRYEYTLTHDRSIVTTAARALMRRIHHRNDPASQHDS</sequence>
<feature type="domain" description="EAL" evidence="1">
    <location>
        <begin position="1"/>
        <end position="250"/>
    </location>
</feature>
<dbReference type="InterPro" id="IPR001633">
    <property type="entry name" value="EAL_dom"/>
</dbReference>